<dbReference type="EMBL" id="CAVMBE010000012">
    <property type="protein sequence ID" value="CAK3913793.1"/>
    <property type="molecule type" value="Genomic_DNA"/>
</dbReference>
<comment type="caution">
    <text evidence="3">The sequence shown here is derived from an EMBL/GenBank/DDBJ whole genome shotgun (WGS) entry which is preliminary data.</text>
</comment>
<organism evidence="3 4">
    <name type="scientific">Lecanosticta acicola</name>
    <dbReference type="NCBI Taxonomy" id="111012"/>
    <lineage>
        <taxon>Eukaryota</taxon>
        <taxon>Fungi</taxon>
        <taxon>Dikarya</taxon>
        <taxon>Ascomycota</taxon>
        <taxon>Pezizomycotina</taxon>
        <taxon>Dothideomycetes</taxon>
        <taxon>Dothideomycetidae</taxon>
        <taxon>Mycosphaerellales</taxon>
        <taxon>Mycosphaerellaceae</taxon>
        <taxon>Lecanosticta</taxon>
    </lineage>
</organism>
<evidence type="ECO:0000256" key="1">
    <source>
        <dbReference type="SAM" id="Coils"/>
    </source>
</evidence>
<sequence>MDSQRLSQEPLDSLIAPPDISLPTTPDPPHADIPQGTALAVNKAQAARVEDATAGNMTPPPSTQVPPSNRTKTRTPTPPVSHISTPPPTVEGAAPSQGSRIGGAIVASMTDADLDAATPEDLKKKITELQAAMHEAKMSAAHHKLQYQMLSQESRAAIERMTVEARMAQTENDVIQHAEQARAAATPAQPSHQDGIIPVHRDLYQRMIRDIHLLREANAEWKAECDRRDAIVERQDNEIASLTDKVTLMRERIRDNRDHLQRYRMRHAPSSRVDATPRSTYYGTPHRGHASSQAQSQPFAALLQASEMASQESARAGGRGTSSKNPGHVRNTHSTSSLPSTPQRVQKVPSSTPQGRNQPLKIPSTAPMPRTSALRTPDVYKQPSLPVSQTSQPAAPQSEGTVSASDREEENDSEAETDILEPDVEVGQSQASLRASQMLRSSQEERHVKASSQARGMLKETGGENLRQTKLFGTVRKANVDRSQEPPAKRARTGESAVGLGIAGVRH</sequence>
<feature type="compositionally biased region" description="Polar residues" evidence="2">
    <location>
        <begin position="385"/>
        <end position="404"/>
    </location>
</feature>
<feature type="compositionally biased region" description="Polar residues" evidence="2">
    <location>
        <begin position="427"/>
        <end position="441"/>
    </location>
</feature>
<keyword evidence="1" id="KW-0175">Coiled coil</keyword>
<feature type="region of interest" description="Disordered" evidence="2">
    <location>
        <begin position="259"/>
        <end position="507"/>
    </location>
</feature>
<feature type="compositionally biased region" description="Low complexity" evidence="2">
    <location>
        <begin position="290"/>
        <end position="306"/>
    </location>
</feature>
<accession>A0AAI8YVA3</accession>
<evidence type="ECO:0000313" key="4">
    <source>
        <dbReference type="Proteomes" id="UP001296104"/>
    </source>
</evidence>
<name>A0AAI8YVA3_9PEZI</name>
<dbReference type="AlphaFoldDB" id="A0AAI8YVA3"/>
<feature type="region of interest" description="Disordered" evidence="2">
    <location>
        <begin position="1"/>
        <end position="99"/>
    </location>
</feature>
<dbReference type="Proteomes" id="UP001296104">
    <property type="component" value="Unassembled WGS sequence"/>
</dbReference>
<feature type="compositionally biased region" description="Basic and acidic residues" evidence="2">
    <location>
        <begin position="478"/>
        <end position="488"/>
    </location>
</feature>
<evidence type="ECO:0000313" key="3">
    <source>
        <dbReference type="EMBL" id="CAK3913793.1"/>
    </source>
</evidence>
<protein>
    <submittedName>
        <fullName evidence="3">Uncharacterized protein</fullName>
    </submittedName>
</protein>
<reference evidence="3" key="1">
    <citation type="submission" date="2023-11" db="EMBL/GenBank/DDBJ databases">
        <authorList>
            <person name="Alioto T."/>
            <person name="Alioto T."/>
            <person name="Gomez Garrido J."/>
        </authorList>
    </citation>
    <scope>NUCLEOTIDE SEQUENCE</scope>
</reference>
<gene>
    <name evidence="3" type="ORF">LECACI_7A002658</name>
</gene>
<feature type="compositionally biased region" description="Polar residues" evidence="2">
    <location>
        <begin position="332"/>
        <end position="357"/>
    </location>
</feature>
<proteinExistence type="predicted"/>
<keyword evidence="4" id="KW-1185">Reference proteome</keyword>
<feature type="compositionally biased region" description="Acidic residues" evidence="2">
    <location>
        <begin position="407"/>
        <end position="424"/>
    </location>
</feature>
<feature type="coiled-coil region" evidence="1">
    <location>
        <begin position="204"/>
        <end position="252"/>
    </location>
</feature>
<evidence type="ECO:0000256" key="2">
    <source>
        <dbReference type="SAM" id="MobiDB-lite"/>
    </source>
</evidence>